<dbReference type="Gene3D" id="1.25.10.10">
    <property type="entry name" value="Leucine-rich Repeat Variant"/>
    <property type="match status" value="1"/>
</dbReference>
<comment type="caution">
    <text evidence="1">The sequence shown here is derived from an EMBL/GenBank/DDBJ whole genome shotgun (WGS) entry which is preliminary data.</text>
</comment>
<evidence type="ECO:0000313" key="2">
    <source>
        <dbReference type="Proteomes" id="UP000681340"/>
    </source>
</evidence>
<organism evidence="1 2">
    <name type="scientific">Actinoplanes auranticolor</name>
    <dbReference type="NCBI Taxonomy" id="47988"/>
    <lineage>
        <taxon>Bacteria</taxon>
        <taxon>Bacillati</taxon>
        <taxon>Actinomycetota</taxon>
        <taxon>Actinomycetes</taxon>
        <taxon>Micromonosporales</taxon>
        <taxon>Micromonosporaceae</taxon>
        <taxon>Actinoplanes</taxon>
    </lineage>
</organism>
<dbReference type="AlphaFoldDB" id="A0A919VQA9"/>
<dbReference type="EMBL" id="BOQL01000041">
    <property type="protein sequence ID" value="GIM72341.1"/>
    <property type="molecule type" value="Genomic_DNA"/>
</dbReference>
<keyword evidence="2" id="KW-1185">Reference proteome</keyword>
<reference evidence="1" key="1">
    <citation type="submission" date="2021-03" db="EMBL/GenBank/DDBJ databases">
        <title>Whole genome shotgun sequence of Actinoplanes auranticolor NBRC 12245.</title>
        <authorList>
            <person name="Komaki H."/>
            <person name="Tamura T."/>
        </authorList>
    </citation>
    <scope>NUCLEOTIDE SEQUENCE</scope>
    <source>
        <strain evidence="1">NBRC 12245</strain>
    </source>
</reference>
<name>A0A919VQA9_9ACTN</name>
<protein>
    <recommendedName>
        <fullName evidence="3">HEAT repeat protein</fullName>
    </recommendedName>
</protein>
<gene>
    <name evidence="1" type="ORF">Aau02nite_50500</name>
</gene>
<dbReference type="RefSeq" id="WP_212991008.1">
    <property type="nucleotide sequence ID" value="NZ_BAABEA010000005.1"/>
</dbReference>
<sequence>MTDALTAALETPAYDDEALLRLVDLLAQADSRDDEFAARTALARLGGRPRLLLRLDESIRRITSRYADRPAPAFEMLLERFAKGRRTPIALAFAALHRDGRVRERAVAAIAARPLPELVSLLVLRADDWAPQVRNPARAALTRLLSDQPGRYLAGAVPMAVKLTDRYRGRFAQVLVAAAVLAAPDDVRRQLATSPDRDQRRLAFDADLHQGRLGLAALADLAVRESDAQIRNRAAQLAYEQAVVRQHRPTLERLFGARPAGVRALGLTGLLRLGPAAEAAAALDDPAPLIRAIARDAARRAGTDVVAYYRTTEPSPGSVAGLAEAGSDRDAPVLVALLSHPSGPIRAAAVRALGHLGAVPVELVVPLVRDPAPAVVREAALALRPFDRRLPPGLGWELLGDSRSEVRRAGYRLLNGRDPVTRRRAALRLAGDPDPRLAARGRADALALPARPTRS</sequence>
<dbReference type="Proteomes" id="UP000681340">
    <property type="component" value="Unassembled WGS sequence"/>
</dbReference>
<accession>A0A919VQA9</accession>
<evidence type="ECO:0008006" key="3">
    <source>
        <dbReference type="Google" id="ProtNLM"/>
    </source>
</evidence>
<evidence type="ECO:0000313" key="1">
    <source>
        <dbReference type="EMBL" id="GIM72341.1"/>
    </source>
</evidence>
<dbReference type="InterPro" id="IPR016024">
    <property type="entry name" value="ARM-type_fold"/>
</dbReference>
<proteinExistence type="predicted"/>
<dbReference type="Pfam" id="PF13646">
    <property type="entry name" value="HEAT_2"/>
    <property type="match status" value="1"/>
</dbReference>
<dbReference type="SUPFAM" id="SSF48371">
    <property type="entry name" value="ARM repeat"/>
    <property type="match status" value="1"/>
</dbReference>
<dbReference type="InterPro" id="IPR011989">
    <property type="entry name" value="ARM-like"/>
</dbReference>